<dbReference type="Gene3D" id="3.10.450.50">
    <property type="match status" value="1"/>
</dbReference>
<evidence type="ECO:0000313" key="4">
    <source>
        <dbReference type="Proteomes" id="UP001243330"/>
    </source>
</evidence>
<name>A0AAD9AWR4_9PEZI</name>
<keyword evidence="4" id="KW-1185">Reference proteome</keyword>
<evidence type="ECO:0000313" key="3">
    <source>
        <dbReference type="EMBL" id="KAK1855237.1"/>
    </source>
</evidence>
<evidence type="ECO:0000256" key="1">
    <source>
        <dbReference type="SAM" id="MobiDB-lite"/>
    </source>
</evidence>
<dbReference type="EMBL" id="JAQOWY010000024">
    <property type="protein sequence ID" value="KAK1855237.1"/>
    <property type="molecule type" value="Genomic_DNA"/>
</dbReference>
<gene>
    <name evidence="3" type="ORF">CCHR01_02139</name>
</gene>
<dbReference type="InterPro" id="IPR037401">
    <property type="entry name" value="SnoaL-like"/>
</dbReference>
<reference evidence="3" key="1">
    <citation type="submission" date="2023-01" db="EMBL/GenBank/DDBJ databases">
        <title>Colletotrichum chrysophilum M932 genome sequence.</title>
        <authorList>
            <person name="Baroncelli R."/>
        </authorList>
    </citation>
    <scope>NUCLEOTIDE SEQUENCE</scope>
    <source>
        <strain evidence="3">M932</strain>
    </source>
</reference>
<dbReference type="InterPro" id="IPR032710">
    <property type="entry name" value="NTF2-like_dom_sf"/>
</dbReference>
<protein>
    <recommendedName>
        <fullName evidence="2">SnoaL-like domain-containing protein</fullName>
    </recommendedName>
</protein>
<proteinExistence type="predicted"/>
<feature type="compositionally biased region" description="Polar residues" evidence="1">
    <location>
        <begin position="90"/>
        <end position="102"/>
    </location>
</feature>
<sequence>MIGRMASSDKVLKHPKRWIRATLSPRFPPQKFCRKPPPSLHPQNNKTDSVMVKGIEKDGITLSSLERPITRRKYTDTDSTTSSETMDTPGTPSSESLGTTASYIPVFAPRSRDANNSSPEPPEPASREDFDRLEKEVSSRSYDIAMQSIHETAMREFISAISWSRWSTVQAWLADDVEFVQVPLRLGGICHGAKEVVTHFTEMQASGPVYFEVDYMIVDQGYVTSIVEMSQDIPAENVRTEQIIAWIISLDDDNKIIRMEHRDIGAKKYRQLNPPHRCSEGDYSEFQI</sequence>
<feature type="region of interest" description="Disordered" evidence="1">
    <location>
        <begin position="27"/>
        <end position="134"/>
    </location>
</feature>
<feature type="compositionally biased region" description="Low complexity" evidence="1">
    <location>
        <begin position="77"/>
        <end position="88"/>
    </location>
</feature>
<dbReference type="Proteomes" id="UP001243330">
    <property type="component" value="Unassembled WGS sequence"/>
</dbReference>
<dbReference type="Pfam" id="PF12680">
    <property type="entry name" value="SnoaL_2"/>
    <property type="match status" value="1"/>
</dbReference>
<comment type="caution">
    <text evidence="3">The sequence shown here is derived from an EMBL/GenBank/DDBJ whole genome shotgun (WGS) entry which is preliminary data.</text>
</comment>
<dbReference type="AlphaFoldDB" id="A0AAD9AWR4"/>
<dbReference type="SUPFAM" id="SSF54427">
    <property type="entry name" value="NTF2-like"/>
    <property type="match status" value="1"/>
</dbReference>
<organism evidence="3 4">
    <name type="scientific">Colletotrichum chrysophilum</name>
    <dbReference type="NCBI Taxonomy" id="1836956"/>
    <lineage>
        <taxon>Eukaryota</taxon>
        <taxon>Fungi</taxon>
        <taxon>Dikarya</taxon>
        <taxon>Ascomycota</taxon>
        <taxon>Pezizomycotina</taxon>
        <taxon>Sordariomycetes</taxon>
        <taxon>Hypocreomycetidae</taxon>
        <taxon>Glomerellales</taxon>
        <taxon>Glomerellaceae</taxon>
        <taxon>Colletotrichum</taxon>
        <taxon>Colletotrichum gloeosporioides species complex</taxon>
    </lineage>
</organism>
<evidence type="ECO:0000259" key="2">
    <source>
        <dbReference type="Pfam" id="PF12680"/>
    </source>
</evidence>
<feature type="compositionally biased region" description="Basic and acidic residues" evidence="1">
    <location>
        <begin position="125"/>
        <end position="134"/>
    </location>
</feature>
<feature type="domain" description="SnoaL-like" evidence="2">
    <location>
        <begin position="155"/>
        <end position="258"/>
    </location>
</feature>
<accession>A0AAD9AWR4</accession>